<dbReference type="InterPro" id="IPR011146">
    <property type="entry name" value="HIT-like"/>
</dbReference>
<dbReference type="RefSeq" id="WP_061936634.1">
    <property type="nucleotide sequence ID" value="NZ_CP013234.1"/>
</dbReference>
<feature type="short sequence motif" description="Histidine triad motif" evidence="2 3">
    <location>
        <begin position="107"/>
        <end position="111"/>
    </location>
</feature>
<dbReference type="Proteomes" id="UP000074561">
    <property type="component" value="Chromosome"/>
</dbReference>
<protein>
    <submittedName>
        <fullName evidence="5">HIT domain protein</fullName>
    </submittedName>
</protein>
<dbReference type="Gene3D" id="3.30.428.10">
    <property type="entry name" value="HIT-like"/>
    <property type="match status" value="1"/>
</dbReference>
<dbReference type="PANTHER" id="PTHR23089">
    <property type="entry name" value="HISTIDINE TRIAD HIT PROTEIN"/>
    <property type="match status" value="1"/>
</dbReference>
<dbReference type="CDD" id="cd01276">
    <property type="entry name" value="PKCI_related"/>
    <property type="match status" value="1"/>
</dbReference>
<gene>
    <name evidence="5" type="ORF">CPter91_0604</name>
</gene>
<dbReference type="EMBL" id="CP013234">
    <property type="protein sequence ID" value="AMP02999.1"/>
    <property type="molecule type" value="Genomic_DNA"/>
</dbReference>
<dbReference type="PROSITE" id="PS00892">
    <property type="entry name" value="HIT_1"/>
    <property type="match status" value="1"/>
</dbReference>
<dbReference type="GO" id="GO:0003824">
    <property type="term" value="F:catalytic activity"/>
    <property type="evidence" value="ECO:0007669"/>
    <property type="project" value="InterPro"/>
</dbReference>
<name>A0A127PYY6_9BURK</name>
<proteinExistence type="predicted"/>
<feature type="domain" description="HIT" evidence="4">
    <location>
        <begin position="5"/>
        <end position="123"/>
    </location>
</feature>
<dbReference type="Pfam" id="PF11969">
    <property type="entry name" value="DcpS_C"/>
    <property type="match status" value="1"/>
</dbReference>
<evidence type="ECO:0000256" key="1">
    <source>
        <dbReference type="PIRSR" id="PIRSR601310-1"/>
    </source>
</evidence>
<dbReference type="STRING" id="279113.CPter91_0604"/>
<evidence type="ECO:0000313" key="5">
    <source>
        <dbReference type="EMBL" id="AMP02999.1"/>
    </source>
</evidence>
<feature type="active site" description="Tele-AMP-histidine intermediate" evidence="1">
    <location>
        <position position="109"/>
    </location>
</feature>
<reference evidence="5 6" key="1">
    <citation type="submission" date="2015-11" db="EMBL/GenBank/DDBJ databases">
        <title>Exploring the genomic traits of fungus-feeding bacterial genus Collimonas.</title>
        <authorList>
            <person name="Song C."/>
            <person name="Schmidt R."/>
            <person name="de Jager V."/>
            <person name="Krzyzanowska D."/>
            <person name="Jongedijk E."/>
            <person name="Cankar K."/>
            <person name="Beekwilder J."/>
            <person name="van Veen A."/>
            <person name="de Boer W."/>
            <person name="van Veen J.A."/>
            <person name="Garbeva P."/>
        </authorList>
    </citation>
    <scope>NUCLEOTIDE SEQUENCE [LARGE SCALE GENOMIC DNA]</scope>
    <source>
        <strain evidence="5 6">Ter91</strain>
    </source>
</reference>
<evidence type="ECO:0000313" key="6">
    <source>
        <dbReference type="Proteomes" id="UP000074561"/>
    </source>
</evidence>
<dbReference type="InterPro" id="IPR019808">
    <property type="entry name" value="Histidine_triad_CS"/>
</dbReference>
<accession>A0A127PYY6</accession>
<sequence length="123" mass="13482">MENCIFCKIAAKQIPSTPIYEDDDLIAFHDINPAAPIHFLIVPKQHIATLADCGEQHAALLGKMMLLAPRLAQEQGCGFQLDEQGHASGGFKTLFNTGPDGGQEVYHLHMHVIGGPKPWRGQR</sequence>
<evidence type="ECO:0000256" key="3">
    <source>
        <dbReference type="PROSITE-ProRule" id="PRU00464"/>
    </source>
</evidence>
<evidence type="ECO:0000256" key="2">
    <source>
        <dbReference type="PIRSR" id="PIRSR601310-3"/>
    </source>
</evidence>
<dbReference type="PRINTS" id="PR00332">
    <property type="entry name" value="HISTRIAD"/>
</dbReference>
<dbReference type="AlphaFoldDB" id="A0A127PYY6"/>
<organism evidence="5 6">
    <name type="scientific">Collimonas pratensis</name>
    <dbReference type="NCBI Taxonomy" id="279113"/>
    <lineage>
        <taxon>Bacteria</taxon>
        <taxon>Pseudomonadati</taxon>
        <taxon>Pseudomonadota</taxon>
        <taxon>Betaproteobacteria</taxon>
        <taxon>Burkholderiales</taxon>
        <taxon>Oxalobacteraceae</taxon>
        <taxon>Collimonas</taxon>
    </lineage>
</organism>
<dbReference type="PATRIC" id="fig|279113.9.peg.610"/>
<dbReference type="OrthoDB" id="9784774at2"/>
<dbReference type="InterPro" id="IPR001310">
    <property type="entry name" value="Histidine_triad_HIT"/>
</dbReference>
<evidence type="ECO:0000259" key="4">
    <source>
        <dbReference type="PROSITE" id="PS51084"/>
    </source>
</evidence>
<dbReference type="KEGG" id="cpra:CPter91_0604"/>
<dbReference type="InterPro" id="IPR036265">
    <property type="entry name" value="HIT-like_sf"/>
</dbReference>
<dbReference type="PROSITE" id="PS51084">
    <property type="entry name" value="HIT_2"/>
    <property type="match status" value="1"/>
</dbReference>
<dbReference type="SUPFAM" id="SSF54197">
    <property type="entry name" value="HIT-like"/>
    <property type="match status" value="1"/>
</dbReference>